<comment type="caution">
    <text evidence="3">The sequence shown here is derived from an EMBL/GenBank/DDBJ whole genome shotgun (WGS) entry which is preliminary data.</text>
</comment>
<evidence type="ECO:0000313" key="3">
    <source>
        <dbReference type="EMBL" id="GMI35194.1"/>
    </source>
</evidence>
<feature type="compositionally biased region" description="Polar residues" evidence="2">
    <location>
        <begin position="112"/>
        <end position="122"/>
    </location>
</feature>
<sequence>MNSIYQSVAGGIGDGRKGQVENSEIEHGVPDLHIYTPQEESDRREEPPKRGLEEDYVETDPYCNSGDCSDNESGVSTVSPSSPAKVQDLEGLDSHFSILATSPVADEREDSATGSRASSSPKNFPPTPVSPIPINPPLQLPSQPLGDESSLRAGSMRGISLRAKMEFQQRGESRSFSWKSGFFTFNEITCSILLHEAPGKDPLKVYEVSGVINKRDRIFKRKNRIDVVCIGAGILSLSAPTKEVKAQFLEKLEASCEPGNSNLMRQLRADMAAESRKVIALATLSDEWKAKYERLVEERSDAASEEATAVMTLVLERFANLLGRKGGGLVGRGFEVLKQNVAALQAETDRMEAERRILEEKRAMEIKAALTSAVKKWLSKTRTHYFIRWVKFTVGDHVRGDERITTLQNAKKQLGSSVALVLDIMGPARRQEISLMEAELDALDSEAALSRFEDDEKAGSAAEEVEKKMIDAISESYARAMNECDSLGAPITPGKEGSESFVGARGELSTPNIHIFSDDDDDDDEEEEQDEQEKDEKEDEHDANLSWVPSQVKKIERRLSQTPNKSGSFYKGN</sequence>
<gene>
    <name evidence="3" type="ORF">TrCOL_g6723</name>
</gene>
<proteinExistence type="predicted"/>
<feature type="region of interest" description="Disordered" evidence="2">
    <location>
        <begin position="491"/>
        <end position="573"/>
    </location>
</feature>
<evidence type="ECO:0008006" key="5">
    <source>
        <dbReference type="Google" id="ProtNLM"/>
    </source>
</evidence>
<reference evidence="4" key="1">
    <citation type="journal article" date="2023" name="Commun. Biol.">
        <title>Genome analysis of Parmales, the sister group of diatoms, reveals the evolutionary specialization of diatoms from phago-mixotrophs to photoautotrophs.</title>
        <authorList>
            <person name="Ban H."/>
            <person name="Sato S."/>
            <person name="Yoshikawa S."/>
            <person name="Yamada K."/>
            <person name="Nakamura Y."/>
            <person name="Ichinomiya M."/>
            <person name="Sato N."/>
            <person name="Blanc-Mathieu R."/>
            <person name="Endo H."/>
            <person name="Kuwata A."/>
            <person name="Ogata H."/>
        </authorList>
    </citation>
    <scope>NUCLEOTIDE SEQUENCE [LARGE SCALE GENOMIC DNA]</scope>
</reference>
<organism evidence="3 4">
    <name type="scientific">Triparma columacea</name>
    <dbReference type="NCBI Taxonomy" id="722753"/>
    <lineage>
        <taxon>Eukaryota</taxon>
        <taxon>Sar</taxon>
        <taxon>Stramenopiles</taxon>
        <taxon>Ochrophyta</taxon>
        <taxon>Bolidophyceae</taxon>
        <taxon>Parmales</taxon>
        <taxon>Triparmaceae</taxon>
        <taxon>Triparma</taxon>
    </lineage>
</organism>
<feature type="compositionally biased region" description="Basic and acidic residues" evidence="2">
    <location>
        <begin position="14"/>
        <end position="30"/>
    </location>
</feature>
<evidence type="ECO:0000313" key="4">
    <source>
        <dbReference type="Proteomes" id="UP001165065"/>
    </source>
</evidence>
<feature type="region of interest" description="Disordered" evidence="2">
    <location>
        <begin position="1"/>
        <end position="87"/>
    </location>
</feature>
<dbReference type="OrthoDB" id="196239at2759"/>
<evidence type="ECO:0000256" key="1">
    <source>
        <dbReference type="SAM" id="Coils"/>
    </source>
</evidence>
<dbReference type="AlphaFoldDB" id="A0A9W7G6J5"/>
<feature type="coiled-coil region" evidence="1">
    <location>
        <begin position="334"/>
        <end position="363"/>
    </location>
</feature>
<accession>A0A9W7G6J5</accession>
<feature type="compositionally biased region" description="Pro residues" evidence="2">
    <location>
        <begin position="123"/>
        <end position="139"/>
    </location>
</feature>
<feature type="region of interest" description="Disordered" evidence="2">
    <location>
        <begin position="101"/>
        <end position="150"/>
    </location>
</feature>
<feature type="compositionally biased region" description="Acidic residues" evidence="2">
    <location>
        <begin position="518"/>
        <end position="541"/>
    </location>
</feature>
<protein>
    <recommendedName>
        <fullName evidence="5">PH domain-containing protein</fullName>
    </recommendedName>
</protein>
<dbReference type="Proteomes" id="UP001165065">
    <property type="component" value="Unassembled WGS sequence"/>
</dbReference>
<evidence type="ECO:0000256" key="2">
    <source>
        <dbReference type="SAM" id="MobiDB-lite"/>
    </source>
</evidence>
<feature type="compositionally biased region" description="Polar residues" evidence="2">
    <location>
        <begin position="66"/>
        <end position="84"/>
    </location>
</feature>
<feature type="compositionally biased region" description="Basic and acidic residues" evidence="2">
    <location>
        <begin position="40"/>
        <end position="53"/>
    </location>
</feature>
<dbReference type="EMBL" id="BRYA01000052">
    <property type="protein sequence ID" value="GMI35194.1"/>
    <property type="molecule type" value="Genomic_DNA"/>
</dbReference>
<keyword evidence="4" id="KW-1185">Reference proteome</keyword>
<name>A0A9W7G6J5_9STRA</name>
<keyword evidence="1" id="KW-0175">Coiled coil</keyword>